<evidence type="ECO:0000256" key="1">
    <source>
        <dbReference type="ARBA" id="ARBA00010444"/>
    </source>
</evidence>
<dbReference type="GO" id="GO:0003735">
    <property type="term" value="F:structural constituent of ribosome"/>
    <property type="evidence" value="ECO:0007669"/>
    <property type="project" value="InterPro"/>
</dbReference>
<organism evidence="5 6">
    <name type="scientific">Candidatus Methanofastidiosum methylothiophilum</name>
    <dbReference type="NCBI Taxonomy" id="1705564"/>
    <lineage>
        <taxon>Archaea</taxon>
        <taxon>Methanobacteriati</taxon>
        <taxon>Methanobacteriota</taxon>
        <taxon>Stenosarchaea group</taxon>
        <taxon>Candidatus Methanofastidiosia</taxon>
        <taxon>Candidatus Methanofastidiosales</taxon>
        <taxon>Candidatus Methanofastidiosaceae</taxon>
        <taxon>Candidatus Methanofastidiosum</taxon>
    </lineage>
</organism>
<dbReference type="InterPro" id="IPR001210">
    <property type="entry name" value="Ribosomal_eS17"/>
</dbReference>
<dbReference type="PANTHER" id="PTHR10732">
    <property type="entry name" value="40S RIBOSOMAL PROTEIN S17"/>
    <property type="match status" value="1"/>
</dbReference>
<protein>
    <recommendedName>
        <fullName evidence="4">Small ribosomal subunit protein eS17</fullName>
    </recommendedName>
</protein>
<keyword evidence="2 4" id="KW-0689">Ribosomal protein</keyword>
<dbReference type="Gene3D" id="1.10.60.20">
    <property type="entry name" value="Ribosomal protein S17e-like"/>
    <property type="match status" value="1"/>
</dbReference>
<dbReference type="GO" id="GO:0006412">
    <property type="term" value="P:translation"/>
    <property type="evidence" value="ECO:0007669"/>
    <property type="project" value="UniProtKB-UniRule"/>
</dbReference>
<evidence type="ECO:0000256" key="2">
    <source>
        <dbReference type="ARBA" id="ARBA00022980"/>
    </source>
</evidence>
<keyword evidence="3 4" id="KW-0687">Ribonucleoprotein</keyword>
<dbReference type="PANTHER" id="PTHR10732:SF0">
    <property type="entry name" value="40S RIBOSOMAL PROTEIN S17"/>
    <property type="match status" value="1"/>
</dbReference>
<evidence type="ECO:0000256" key="4">
    <source>
        <dbReference type="HAMAP-Rule" id="MF_00511"/>
    </source>
</evidence>
<dbReference type="Pfam" id="PF00833">
    <property type="entry name" value="Ribosomal_S17e"/>
    <property type="match status" value="1"/>
</dbReference>
<dbReference type="HAMAP" id="MF_00511">
    <property type="entry name" value="Ribosomal_eS17"/>
    <property type="match status" value="1"/>
</dbReference>
<name>A0A150J7R7_9EURY</name>
<comment type="similarity">
    <text evidence="1 4">Belongs to the eukaryotic ribosomal protein eS17 family.</text>
</comment>
<evidence type="ECO:0000313" key="6">
    <source>
        <dbReference type="Proteomes" id="UP000075578"/>
    </source>
</evidence>
<dbReference type="GO" id="GO:0005840">
    <property type="term" value="C:ribosome"/>
    <property type="evidence" value="ECO:0007669"/>
    <property type="project" value="UniProtKB-KW"/>
</dbReference>
<dbReference type="Proteomes" id="UP000075578">
    <property type="component" value="Unassembled WGS sequence"/>
</dbReference>
<dbReference type="AlphaFoldDB" id="A0A150J7R7"/>
<dbReference type="NCBIfam" id="NF002242">
    <property type="entry name" value="PRK01151.1"/>
    <property type="match status" value="1"/>
</dbReference>
<reference evidence="5 6" key="1">
    <citation type="journal article" date="2016" name="ISME J.">
        <title>Chasing the elusive Euryarchaeota class WSA2: genomes reveal a uniquely fastidious methyl-reducing methanogen.</title>
        <authorList>
            <person name="Nobu M.K."/>
            <person name="Narihiro T."/>
            <person name="Kuroda K."/>
            <person name="Mei R."/>
            <person name="Liu W.T."/>
        </authorList>
    </citation>
    <scope>NUCLEOTIDE SEQUENCE [LARGE SCALE GENOMIC DNA]</scope>
    <source>
        <strain evidence="5">U1lsi0528_Bin089</strain>
    </source>
</reference>
<accession>A0A150J7R7</accession>
<dbReference type="InterPro" id="IPR036401">
    <property type="entry name" value="Ribosomal_eS17_sf"/>
</dbReference>
<sequence length="92" mass="10828">MRILARFQESCDNFKKPTIPFLLNGGVMLGRIRPSFIKRISRQLVDKHRDQLTKDFEENKLVIKDLIDVPTDKLLNRIAGYTTRLMTHKEIM</sequence>
<dbReference type="SUPFAM" id="SSF116820">
    <property type="entry name" value="Rps17e-like"/>
    <property type="match status" value="1"/>
</dbReference>
<evidence type="ECO:0000313" key="5">
    <source>
        <dbReference type="EMBL" id="KYC53293.1"/>
    </source>
</evidence>
<proteinExistence type="inferred from homology"/>
<dbReference type="GO" id="GO:1990904">
    <property type="term" value="C:ribonucleoprotein complex"/>
    <property type="evidence" value="ECO:0007669"/>
    <property type="project" value="UniProtKB-KW"/>
</dbReference>
<gene>
    <name evidence="4" type="primary">rps17e</name>
    <name evidence="5" type="ORF">AMQ74_00446</name>
</gene>
<comment type="caution">
    <text evidence="5">The sequence shown here is derived from an EMBL/GenBank/DDBJ whole genome shotgun (WGS) entry which is preliminary data.</text>
</comment>
<dbReference type="EMBL" id="LNGD01000015">
    <property type="protein sequence ID" value="KYC53293.1"/>
    <property type="molecule type" value="Genomic_DNA"/>
</dbReference>
<evidence type="ECO:0000256" key="3">
    <source>
        <dbReference type="ARBA" id="ARBA00023274"/>
    </source>
</evidence>